<feature type="transmembrane region" description="Helical" evidence="15">
    <location>
        <begin position="217"/>
        <end position="239"/>
    </location>
</feature>
<feature type="transmembrane region" description="Helical" evidence="15">
    <location>
        <begin position="328"/>
        <end position="346"/>
    </location>
</feature>
<evidence type="ECO:0000256" key="11">
    <source>
        <dbReference type="ARBA" id="ARBA00023157"/>
    </source>
</evidence>
<feature type="transmembrane region" description="Helical" evidence="15">
    <location>
        <begin position="124"/>
        <end position="144"/>
    </location>
</feature>
<keyword evidence="10 15" id="KW-0472">Membrane</keyword>
<dbReference type="OrthoDB" id="2496787at2759"/>
<dbReference type="Proteomes" id="UP000016931">
    <property type="component" value="Unassembled WGS sequence"/>
</dbReference>
<dbReference type="OMA" id="WWDDATI"/>
<dbReference type="STRING" id="692275.M3CX58"/>
<dbReference type="GO" id="GO:0098552">
    <property type="term" value="C:side of membrane"/>
    <property type="evidence" value="ECO:0007669"/>
    <property type="project" value="UniProtKB-KW"/>
</dbReference>
<evidence type="ECO:0000259" key="17">
    <source>
        <dbReference type="Pfam" id="PF05730"/>
    </source>
</evidence>
<dbReference type="PANTHER" id="PTHR33048:SF160">
    <property type="entry name" value="SAT4 FAMILY MEMBRANE PROTEIN"/>
    <property type="match status" value="1"/>
</dbReference>
<dbReference type="RefSeq" id="XP_016756823.1">
    <property type="nucleotide sequence ID" value="XM_016909225.1"/>
</dbReference>
<evidence type="ECO:0000256" key="6">
    <source>
        <dbReference type="ARBA" id="ARBA00022622"/>
    </source>
</evidence>
<feature type="transmembrane region" description="Helical" evidence="15">
    <location>
        <begin position="366"/>
        <end position="386"/>
    </location>
</feature>
<name>M3CX58_SPHMS</name>
<comment type="subcellular location">
    <subcellularLocation>
        <location evidence="2">Membrane</location>
        <topology evidence="2">Lipid-anchor</topology>
        <topology evidence="2">GPI-anchor</topology>
    </subcellularLocation>
    <subcellularLocation>
        <location evidence="1">Membrane</location>
        <topology evidence="1">Multi-pass membrane protein</topology>
    </subcellularLocation>
    <subcellularLocation>
        <location evidence="3">Secreted</location>
    </subcellularLocation>
</comment>
<feature type="compositionally biased region" description="Basic and acidic residues" evidence="14">
    <location>
        <begin position="481"/>
        <end position="492"/>
    </location>
</feature>
<feature type="signal peptide" evidence="16">
    <location>
        <begin position="1"/>
        <end position="27"/>
    </location>
</feature>
<comment type="similarity">
    <text evidence="4">Belongs to the RBT5 family.</text>
</comment>
<evidence type="ECO:0000256" key="4">
    <source>
        <dbReference type="ARBA" id="ARBA00010031"/>
    </source>
</evidence>
<evidence type="ECO:0000313" key="19">
    <source>
        <dbReference type="EMBL" id="EMF08702.1"/>
    </source>
</evidence>
<dbReference type="EMBL" id="KB456270">
    <property type="protein sequence ID" value="EMF08702.1"/>
    <property type="molecule type" value="Genomic_DNA"/>
</dbReference>
<feature type="transmembrane region" description="Helical" evidence="15">
    <location>
        <begin position="246"/>
        <end position="267"/>
    </location>
</feature>
<evidence type="ECO:0000313" key="20">
    <source>
        <dbReference type="Proteomes" id="UP000016931"/>
    </source>
</evidence>
<dbReference type="GeneID" id="27906362"/>
<dbReference type="GO" id="GO:0005576">
    <property type="term" value="C:extracellular region"/>
    <property type="evidence" value="ECO:0007669"/>
    <property type="project" value="UniProtKB-SubCell"/>
</dbReference>
<protein>
    <submittedName>
        <fullName evidence="19">Uncharacterized protein</fullName>
    </submittedName>
</protein>
<evidence type="ECO:0000256" key="15">
    <source>
        <dbReference type="SAM" id="Phobius"/>
    </source>
</evidence>
<feature type="transmembrane region" description="Helical" evidence="15">
    <location>
        <begin position="165"/>
        <end position="188"/>
    </location>
</feature>
<organism evidence="19 20">
    <name type="scientific">Sphaerulina musiva (strain SO2202)</name>
    <name type="common">Poplar stem canker fungus</name>
    <name type="synonym">Septoria musiva</name>
    <dbReference type="NCBI Taxonomy" id="692275"/>
    <lineage>
        <taxon>Eukaryota</taxon>
        <taxon>Fungi</taxon>
        <taxon>Dikarya</taxon>
        <taxon>Ascomycota</taxon>
        <taxon>Pezizomycotina</taxon>
        <taxon>Dothideomycetes</taxon>
        <taxon>Dothideomycetidae</taxon>
        <taxon>Mycosphaerellales</taxon>
        <taxon>Mycosphaerellaceae</taxon>
        <taxon>Sphaerulina</taxon>
    </lineage>
</organism>
<dbReference type="InterPro" id="IPR008427">
    <property type="entry name" value="Extracellular_membr_CFEM_dom"/>
</dbReference>
<sequence>MRLHWNHWTTFFFFFFFFAATTTLCAAQEEHNNNNSTQEENAQAKLQRALALVQQMPSCAQTCLVQAVAASGATAGNIDIAASCTNTTATAGIEECATTTCTLREQLKAKNLTETLCERPPHSAPTYSIASIVGGGFVLVAYFMRVASKIYFPCQKGARIDNDFWWDDATITIAFLLIIPITALSNVLTQLGIGRDVWTLTPENIEKALKMYYVDEILYMLVMPIIKIAILCTYLRIFTNIKFKRLVYGTIGLNVAYAIAFSLITIFQCTPVKNAWENWDKSLPGRCNNINAQSWASAGWNIVLDLVVVILPMPMLWRMNLNPRKKFLVMLMFGVGFFVTFVSILRLRLLVKFGESKNISYDYKQFGYWTVIEIDTALVCACMPGIRNLIRRAFPRLMGQSMGGTSALGTPIHGLSGRTVVGSGVDKNGTEVFVRPRHSDDGNFIPLENVSERCLNEMGQQHERRHQRHDSDAGEEEEEDVGHGEAVVDRSMNHARNFSRPVSPPESAWQEWNGEKGGRVVPHSPA</sequence>
<evidence type="ECO:0000256" key="14">
    <source>
        <dbReference type="SAM" id="MobiDB-lite"/>
    </source>
</evidence>
<evidence type="ECO:0000256" key="2">
    <source>
        <dbReference type="ARBA" id="ARBA00004589"/>
    </source>
</evidence>
<dbReference type="AlphaFoldDB" id="M3CX58"/>
<feature type="domain" description="Rhodopsin" evidence="18">
    <location>
        <begin position="160"/>
        <end position="392"/>
    </location>
</feature>
<keyword evidence="12" id="KW-0449">Lipoprotein</keyword>
<dbReference type="PANTHER" id="PTHR33048">
    <property type="entry name" value="PTH11-LIKE INTEGRAL MEMBRANE PROTEIN (AFU_ORTHOLOGUE AFUA_5G11245)"/>
    <property type="match status" value="1"/>
</dbReference>
<dbReference type="InterPro" id="IPR052337">
    <property type="entry name" value="SAT4-like"/>
</dbReference>
<keyword evidence="6" id="KW-0325">Glycoprotein</keyword>
<keyword evidence="20" id="KW-1185">Reference proteome</keyword>
<reference evidence="19 20" key="1">
    <citation type="journal article" date="2012" name="PLoS Pathog.">
        <title>Diverse lifestyles and strategies of plant pathogenesis encoded in the genomes of eighteen Dothideomycetes fungi.</title>
        <authorList>
            <person name="Ohm R.A."/>
            <person name="Feau N."/>
            <person name="Henrissat B."/>
            <person name="Schoch C.L."/>
            <person name="Horwitz B.A."/>
            <person name="Barry K.W."/>
            <person name="Condon B.J."/>
            <person name="Copeland A.C."/>
            <person name="Dhillon B."/>
            <person name="Glaser F."/>
            <person name="Hesse C.N."/>
            <person name="Kosti I."/>
            <person name="LaButti K."/>
            <person name="Lindquist E.A."/>
            <person name="Lucas S."/>
            <person name="Salamov A.A."/>
            <person name="Bradshaw R.E."/>
            <person name="Ciuffetti L."/>
            <person name="Hamelin R.C."/>
            <person name="Kema G.H.J."/>
            <person name="Lawrence C."/>
            <person name="Scott J.A."/>
            <person name="Spatafora J.W."/>
            <person name="Turgeon B.G."/>
            <person name="de Wit P.J.G.M."/>
            <person name="Zhong S."/>
            <person name="Goodwin S.B."/>
            <person name="Grigoriev I.V."/>
        </authorList>
    </citation>
    <scope>NUCLEOTIDE SEQUENCE [LARGE SCALE GENOMIC DNA]</scope>
    <source>
        <strain evidence="19 20">SO2202</strain>
    </source>
</reference>
<proteinExistence type="inferred from homology"/>
<evidence type="ECO:0000259" key="18">
    <source>
        <dbReference type="Pfam" id="PF20684"/>
    </source>
</evidence>
<evidence type="ECO:0000256" key="7">
    <source>
        <dbReference type="ARBA" id="ARBA00022692"/>
    </source>
</evidence>
<keyword evidence="6" id="KW-0336">GPI-anchor</keyword>
<evidence type="ECO:0000256" key="16">
    <source>
        <dbReference type="SAM" id="SignalP"/>
    </source>
</evidence>
<evidence type="ECO:0000256" key="13">
    <source>
        <dbReference type="ARBA" id="ARBA00038359"/>
    </source>
</evidence>
<evidence type="ECO:0000256" key="8">
    <source>
        <dbReference type="ARBA" id="ARBA00022729"/>
    </source>
</evidence>
<dbReference type="HOGENOM" id="CLU_028200_6_3_1"/>
<evidence type="ECO:0000256" key="10">
    <source>
        <dbReference type="ARBA" id="ARBA00023136"/>
    </source>
</evidence>
<feature type="transmembrane region" description="Helical" evidence="15">
    <location>
        <begin position="298"/>
        <end position="316"/>
    </location>
</feature>
<gene>
    <name evidence="19" type="ORF">SEPMUDRAFT_52417</name>
</gene>
<evidence type="ECO:0000256" key="5">
    <source>
        <dbReference type="ARBA" id="ARBA00022525"/>
    </source>
</evidence>
<keyword evidence="8 16" id="KW-0732">Signal</keyword>
<keyword evidence="11" id="KW-1015">Disulfide bond</keyword>
<keyword evidence="9 15" id="KW-1133">Transmembrane helix</keyword>
<dbReference type="eggNOG" id="ENOG502SKG6">
    <property type="taxonomic scope" value="Eukaryota"/>
</dbReference>
<evidence type="ECO:0000256" key="9">
    <source>
        <dbReference type="ARBA" id="ARBA00022989"/>
    </source>
</evidence>
<feature type="region of interest" description="Disordered" evidence="14">
    <location>
        <begin position="458"/>
        <end position="526"/>
    </location>
</feature>
<comment type="similarity">
    <text evidence="13">Belongs to the SAT4 family.</text>
</comment>
<keyword evidence="5" id="KW-0964">Secreted</keyword>
<keyword evidence="7 15" id="KW-0812">Transmembrane</keyword>
<dbReference type="Pfam" id="PF20684">
    <property type="entry name" value="Fung_rhodopsin"/>
    <property type="match status" value="1"/>
</dbReference>
<evidence type="ECO:0000256" key="1">
    <source>
        <dbReference type="ARBA" id="ARBA00004141"/>
    </source>
</evidence>
<dbReference type="InterPro" id="IPR049326">
    <property type="entry name" value="Rhodopsin_dom_fungi"/>
</dbReference>
<feature type="domain" description="CFEM" evidence="17">
    <location>
        <begin position="53"/>
        <end position="118"/>
    </location>
</feature>
<dbReference type="Pfam" id="PF05730">
    <property type="entry name" value="CFEM"/>
    <property type="match status" value="1"/>
</dbReference>
<feature type="chain" id="PRO_5004032121" evidence="16">
    <location>
        <begin position="28"/>
        <end position="526"/>
    </location>
</feature>
<accession>M3CX58</accession>
<evidence type="ECO:0000256" key="3">
    <source>
        <dbReference type="ARBA" id="ARBA00004613"/>
    </source>
</evidence>
<evidence type="ECO:0000256" key="12">
    <source>
        <dbReference type="ARBA" id="ARBA00023288"/>
    </source>
</evidence>